<organism evidence="2">
    <name type="scientific">Chromera velia CCMP2878</name>
    <dbReference type="NCBI Taxonomy" id="1169474"/>
    <lineage>
        <taxon>Eukaryota</taxon>
        <taxon>Sar</taxon>
        <taxon>Alveolata</taxon>
        <taxon>Colpodellida</taxon>
        <taxon>Chromeraceae</taxon>
        <taxon>Chromera</taxon>
    </lineage>
</organism>
<feature type="compositionally biased region" description="Basic and acidic residues" evidence="1">
    <location>
        <begin position="28"/>
        <end position="42"/>
    </location>
</feature>
<dbReference type="AlphaFoldDB" id="A0A0G4H775"/>
<protein>
    <submittedName>
        <fullName evidence="2">Uncharacterized protein</fullName>
    </submittedName>
</protein>
<evidence type="ECO:0000313" key="2">
    <source>
        <dbReference type="EMBL" id="CEM39755.1"/>
    </source>
</evidence>
<accession>A0A0G4H775</accession>
<feature type="region of interest" description="Disordered" evidence="1">
    <location>
        <begin position="24"/>
        <end position="48"/>
    </location>
</feature>
<gene>
    <name evidence="2" type="ORF">Cvel_25011</name>
</gene>
<dbReference type="VEuPathDB" id="CryptoDB:Cvel_25011"/>
<dbReference type="EMBL" id="CDMZ01001954">
    <property type="protein sequence ID" value="CEM39755.1"/>
    <property type="molecule type" value="Genomic_DNA"/>
</dbReference>
<reference evidence="2" key="1">
    <citation type="submission" date="2014-11" db="EMBL/GenBank/DDBJ databases">
        <authorList>
            <person name="Otto D Thomas"/>
            <person name="Naeem Raeece"/>
        </authorList>
    </citation>
    <scope>NUCLEOTIDE SEQUENCE</scope>
</reference>
<proteinExistence type="predicted"/>
<evidence type="ECO:0000256" key="1">
    <source>
        <dbReference type="SAM" id="MobiDB-lite"/>
    </source>
</evidence>
<name>A0A0G4H775_9ALVE</name>
<sequence length="229" mass="25173">MEIRVVPKEGAPLFLPISDLMRKKPHVKGNESESEGGRKETTSDSMTPWTFSSPPSLAFFKIEKGEGSYDHGADSSLNAFVGAHQGSTDRFCLASVKAVGHSISSMFAADSPCVSNPAFQHRGQGELGSRGGGAFKFIVCELSFFLSSNDAEEFASALIDRARGMKNLLPDLAKVADCRVFRGTEIRKLCDLRMMHRAVAQDCYDLLSRWARELDPSCIRSDPLNSIFW</sequence>